<proteinExistence type="predicted"/>
<dbReference type="InterPro" id="IPR025361">
    <property type="entry name" value="DUF4265"/>
</dbReference>
<protein>
    <recommendedName>
        <fullName evidence="3">DUF4265 domain-containing protein</fullName>
    </recommendedName>
</protein>
<comment type="caution">
    <text evidence="1">The sequence shown here is derived from an EMBL/GenBank/DDBJ whole genome shotgun (WGS) entry which is preliminary data.</text>
</comment>
<evidence type="ECO:0000313" key="2">
    <source>
        <dbReference type="Proteomes" id="UP000228621"/>
    </source>
</evidence>
<organism evidence="1 2">
    <name type="scientific">Pseudoalteromonas piscicida</name>
    <dbReference type="NCBI Taxonomy" id="43662"/>
    <lineage>
        <taxon>Bacteria</taxon>
        <taxon>Pseudomonadati</taxon>
        <taxon>Pseudomonadota</taxon>
        <taxon>Gammaproteobacteria</taxon>
        <taxon>Alteromonadales</taxon>
        <taxon>Pseudoalteromonadaceae</taxon>
        <taxon>Pseudoalteromonas</taxon>
    </lineage>
</organism>
<dbReference type="AlphaFoldDB" id="A0A2A5JLP9"/>
<dbReference type="EMBL" id="NKHF01000087">
    <property type="protein sequence ID" value="PCK30360.1"/>
    <property type="molecule type" value="Genomic_DNA"/>
</dbReference>
<dbReference type="OrthoDB" id="6295272at2"/>
<gene>
    <name evidence="1" type="ORF">CEX98_18065</name>
</gene>
<name>A0A2A5JLP9_PSEO7</name>
<dbReference type="Pfam" id="PF14085">
    <property type="entry name" value="DUF4265"/>
    <property type="match status" value="1"/>
</dbReference>
<accession>A0A2A5JLP9</accession>
<evidence type="ECO:0008006" key="3">
    <source>
        <dbReference type="Google" id="ProtNLM"/>
    </source>
</evidence>
<dbReference type="Proteomes" id="UP000228621">
    <property type="component" value="Unassembled WGS sequence"/>
</dbReference>
<sequence length="153" mass="17602">MNDVRTKQLRFTFINHPTGRTEEYIVATAISDNIYQLNGAPFFAYGVNFGDQVIAELTAEGVLEVRQVLARSRYHSLRIRFTNESDSRKNTELLQELIVPGVDYKQINGESYALTVSPHRDYESLVDILYYYRELGLLQYELSGEPHNSFDGQ</sequence>
<reference evidence="2" key="1">
    <citation type="journal article" date="2019" name="Genome Announc.">
        <title>Draft Genome Sequence of Pseudoalteromonas piscicida Strain 36Y ROTHPW, an Hypersaline Seawater Isolate from the South Coast of Sonora, Mexico.</title>
        <authorList>
            <person name="Sanchez-Diaz R."/>
            <person name="Molina-Garza Z.J."/>
            <person name="Cruz-Suarez L.E."/>
            <person name="Selvin J."/>
            <person name="Kiran G.S."/>
            <person name="Ibarra-Gamez J.C."/>
            <person name="Gomez-Gil B."/>
            <person name="Galaviz-Silva L."/>
        </authorList>
    </citation>
    <scope>NUCLEOTIDE SEQUENCE [LARGE SCALE GENOMIC DNA]</scope>
    <source>
        <strain evidence="2">36Y_RITHPW</strain>
    </source>
</reference>
<keyword evidence="2" id="KW-1185">Reference proteome</keyword>
<evidence type="ECO:0000313" key="1">
    <source>
        <dbReference type="EMBL" id="PCK30360.1"/>
    </source>
</evidence>
<dbReference type="RefSeq" id="WP_099643415.1">
    <property type="nucleotide sequence ID" value="NZ_NKHF01000087.1"/>
</dbReference>